<dbReference type="Proteomes" id="UP000279909">
    <property type="component" value="Unassembled WGS sequence"/>
</dbReference>
<dbReference type="OrthoDB" id="9797501at2"/>
<accession>A0A3M8H991</accession>
<dbReference type="AlphaFoldDB" id="A0A3M8H991"/>
<dbReference type="Gene3D" id="1.10.10.60">
    <property type="entry name" value="Homeodomain-like"/>
    <property type="match status" value="1"/>
</dbReference>
<reference evidence="2 3" key="1">
    <citation type="journal article" date="2014" name="Int. J. Syst. Evol. Microbiol.">
        <title>Lysinibacillus halotolerans sp. nov., isolated from saline-alkaline soil.</title>
        <authorList>
            <person name="Kong D."/>
            <person name="Wang Y."/>
            <person name="Zhao B."/>
            <person name="Li Y."/>
            <person name="Song J."/>
            <person name="Zhai Y."/>
            <person name="Zhang C."/>
            <person name="Wang H."/>
            <person name="Chen X."/>
            <person name="Zhao B."/>
            <person name="Ruan Z."/>
        </authorList>
    </citation>
    <scope>NUCLEOTIDE SEQUENCE [LARGE SCALE GENOMIC DNA]</scope>
    <source>
        <strain evidence="2 3">MCCC 1A12703</strain>
    </source>
</reference>
<dbReference type="InterPro" id="IPR006119">
    <property type="entry name" value="Resolv_N"/>
</dbReference>
<keyword evidence="3" id="KW-1185">Reference proteome</keyword>
<dbReference type="Gene3D" id="3.40.50.1390">
    <property type="entry name" value="Resolvase, N-terminal catalytic domain"/>
    <property type="match status" value="1"/>
</dbReference>
<proteinExistence type="predicted"/>
<dbReference type="RefSeq" id="WP_122971994.1">
    <property type="nucleotide sequence ID" value="NZ_RHLQ01000019.1"/>
</dbReference>
<feature type="domain" description="Resolvase/invertase-type recombinase catalytic" evidence="1">
    <location>
        <begin position="1"/>
        <end position="131"/>
    </location>
</feature>
<gene>
    <name evidence="2" type="ORF">EC501_09200</name>
</gene>
<comment type="caution">
    <text evidence="2">The sequence shown here is derived from an EMBL/GenBank/DDBJ whole genome shotgun (WGS) entry which is preliminary data.</text>
</comment>
<dbReference type="InterPro" id="IPR036162">
    <property type="entry name" value="Resolvase-like_N_sf"/>
</dbReference>
<protein>
    <submittedName>
        <fullName evidence="2">Recombinase family protein</fullName>
    </submittedName>
</protein>
<evidence type="ECO:0000259" key="1">
    <source>
        <dbReference type="PROSITE" id="PS51736"/>
    </source>
</evidence>
<dbReference type="GO" id="GO:0003677">
    <property type="term" value="F:DNA binding"/>
    <property type="evidence" value="ECO:0007669"/>
    <property type="project" value="InterPro"/>
</dbReference>
<dbReference type="InterPro" id="IPR006120">
    <property type="entry name" value="Resolvase_HTH_dom"/>
</dbReference>
<dbReference type="Pfam" id="PF02796">
    <property type="entry name" value="HTH_7"/>
    <property type="match status" value="1"/>
</dbReference>
<dbReference type="SUPFAM" id="SSF53041">
    <property type="entry name" value="Resolvase-like"/>
    <property type="match status" value="1"/>
</dbReference>
<name>A0A3M8H991_9BACI</name>
<sequence length="182" mass="21017">MIYGYIRPLYNDIQCENQLHVLKGCNEIFREQHGSPKKRIALEQMLMLLQEGDTIIVERMFALADTTRHLMELLKICEKDKVTIRFLKEGIESKGKLDFSLQEIMDVILEFQQDIVKQSTTIGLAHAKEQGKIIGRPKKSGESIQKAILMYHSGKYSLHDIKNETGISKSTLYRYLESLDNK</sequence>
<dbReference type="PROSITE" id="PS51736">
    <property type="entry name" value="RECOMBINASES_3"/>
    <property type="match status" value="1"/>
</dbReference>
<dbReference type="EMBL" id="RHLQ01000019">
    <property type="protein sequence ID" value="RNC98981.1"/>
    <property type="molecule type" value="Genomic_DNA"/>
</dbReference>
<evidence type="ECO:0000313" key="2">
    <source>
        <dbReference type="EMBL" id="RNC98981.1"/>
    </source>
</evidence>
<evidence type="ECO:0000313" key="3">
    <source>
        <dbReference type="Proteomes" id="UP000279909"/>
    </source>
</evidence>
<dbReference type="CDD" id="cd03768">
    <property type="entry name" value="SR_ResInv"/>
    <property type="match status" value="1"/>
</dbReference>
<dbReference type="SMART" id="SM00857">
    <property type="entry name" value="Resolvase"/>
    <property type="match status" value="1"/>
</dbReference>
<dbReference type="GO" id="GO:0000150">
    <property type="term" value="F:DNA strand exchange activity"/>
    <property type="evidence" value="ECO:0007669"/>
    <property type="project" value="InterPro"/>
</dbReference>
<organism evidence="2 3">
    <name type="scientific">Lysinibacillus halotolerans</name>
    <dbReference type="NCBI Taxonomy" id="1368476"/>
    <lineage>
        <taxon>Bacteria</taxon>
        <taxon>Bacillati</taxon>
        <taxon>Bacillota</taxon>
        <taxon>Bacilli</taxon>
        <taxon>Bacillales</taxon>
        <taxon>Bacillaceae</taxon>
        <taxon>Lysinibacillus</taxon>
    </lineage>
</organism>
<dbReference type="Pfam" id="PF00239">
    <property type="entry name" value="Resolvase"/>
    <property type="match status" value="1"/>
</dbReference>